<keyword evidence="2" id="KW-1185">Reference proteome</keyword>
<organism evidence="1 2">
    <name type="scientific">Holospora curviuscula</name>
    <dbReference type="NCBI Taxonomy" id="1082868"/>
    <lineage>
        <taxon>Bacteria</taxon>
        <taxon>Pseudomonadati</taxon>
        <taxon>Pseudomonadota</taxon>
        <taxon>Alphaproteobacteria</taxon>
        <taxon>Holosporales</taxon>
        <taxon>Holosporaceae</taxon>
        <taxon>Holospora</taxon>
    </lineage>
</organism>
<name>A0A2S5R9M7_9PROT</name>
<evidence type="ECO:0000313" key="2">
    <source>
        <dbReference type="Proteomes" id="UP000239425"/>
    </source>
</evidence>
<dbReference type="Proteomes" id="UP000239425">
    <property type="component" value="Unassembled WGS sequence"/>
</dbReference>
<dbReference type="EMBL" id="PHHC01000079">
    <property type="protein sequence ID" value="PPE04003.1"/>
    <property type="molecule type" value="Genomic_DNA"/>
</dbReference>
<protein>
    <submittedName>
        <fullName evidence="1">Uncharacterized protein</fullName>
    </submittedName>
</protein>
<dbReference type="AlphaFoldDB" id="A0A2S5R9M7"/>
<evidence type="ECO:0000313" key="1">
    <source>
        <dbReference type="EMBL" id="PPE04003.1"/>
    </source>
</evidence>
<proteinExistence type="predicted"/>
<sequence length="80" mass="9712">MELLNTFPQNALTQRWCFPCAAHQPFFRFFYQFIIHYHCTRIKAFVILLKPFTTTSIDKRIFAASKRPIFIWKQISPYHK</sequence>
<accession>A0A2S5R9M7</accession>
<gene>
    <name evidence="1" type="ORF">HCUR_00538</name>
</gene>
<reference evidence="1 2" key="1">
    <citation type="submission" date="2017-11" db="EMBL/GenBank/DDBJ databases">
        <title>Comparative genomic analysis of Holospora spp., intranuclear symbionts of paramecia.</title>
        <authorList>
            <person name="Garushyants S.K."/>
            <person name="Beliavskaya A."/>
            <person name="Malko D.B."/>
            <person name="Logacheva M.D."/>
            <person name="Rautian M.S."/>
            <person name="Gelfand M.S."/>
        </authorList>
    </citation>
    <scope>NUCLEOTIDE SEQUENCE [LARGE SCALE GENOMIC DNA]</scope>
    <source>
        <strain evidence="2">02AZ16</strain>
    </source>
</reference>
<comment type="caution">
    <text evidence="1">The sequence shown here is derived from an EMBL/GenBank/DDBJ whole genome shotgun (WGS) entry which is preliminary data.</text>
</comment>